<evidence type="ECO:0000259" key="1">
    <source>
        <dbReference type="Pfam" id="PF00535"/>
    </source>
</evidence>
<dbReference type="Proteomes" id="UP000199060">
    <property type="component" value="Unassembled WGS sequence"/>
</dbReference>
<organism evidence="2 3">
    <name type="scientific">Algoriphagus faecimaris</name>
    <dbReference type="NCBI Taxonomy" id="686796"/>
    <lineage>
        <taxon>Bacteria</taxon>
        <taxon>Pseudomonadati</taxon>
        <taxon>Bacteroidota</taxon>
        <taxon>Cytophagia</taxon>
        <taxon>Cytophagales</taxon>
        <taxon>Cyclobacteriaceae</taxon>
        <taxon>Algoriphagus</taxon>
    </lineage>
</organism>
<dbReference type="PANTHER" id="PTHR22916">
    <property type="entry name" value="GLYCOSYLTRANSFERASE"/>
    <property type="match status" value="1"/>
</dbReference>
<dbReference type="EMBL" id="FNAC01000007">
    <property type="protein sequence ID" value="SDC82721.1"/>
    <property type="molecule type" value="Genomic_DNA"/>
</dbReference>
<proteinExistence type="predicted"/>
<dbReference type="AlphaFoldDB" id="A0A1G6PRX7"/>
<evidence type="ECO:0000313" key="2">
    <source>
        <dbReference type="EMBL" id="SDC82721.1"/>
    </source>
</evidence>
<dbReference type="SUPFAM" id="SSF53448">
    <property type="entry name" value="Nucleotide-diphospho-sugar transferases"/>
    <property type="match status" value="1"/>
</dbReference>
<keyword evidence="3" id="KW-1185">Reference proteome</keyword>
<protein>
    <submittedName>
        <fullName evidence="2">Glycosyl transferase family 2</fullName>
    </submittedName>
</protein>
<dbReference type="OrthoDB" id="6307329at2"/>
<accession>A0A1G6PRX7</accession>
<evidence type="ECO:0000313" key="3">
    <source>
        <dbReference type="Proteomes" id="UP000199060"/>
    </source>
</evidence>
<dbReference type="InterPro" id="IPR029044">
    <property type="entry name" value="Nucleotide-diphossugar_trans"/>
</dbReference>
<dbReference type="PANTHER" id="PTHR22916:SF3">
    <property type="entry name" value="UDP-GLCNAC:BETAGAL BETA-1,3-N-ACETYLGLUCOSAMINYLTRANSFERASE-LIKE PROTEIN 1"/>
    <property type="match status" value="1"/>
</dbReference>
<dbReference type="STRING" id="686796.SAMN04488104_100710"/>
<keyword evidence="2" id="KW-0808">Transferase</keyword>
<dbReference type="InterPro" id="IPR001173">
    <property type="entry name" value="Glyco_trans_2-like"/>
</dbReference>
<sequence>MKKPIVSIVIPVYNKAAFVRETLESALGQTYPNLEIVLVDDGSTDGSFEILKEYFAKYPDKIQLIDQENQGVSVATNVGTAAARGEYIQFLDADDLLSPDKINRQIKLLESQSESVLASCEWRMFQDNPKKSYPIPYGVFRDFNFGLDLLLQFWNHQEMNQPGVYLTHRSLIEKAGPWDESMTINQDGEFFTRVLLHAEKVLFESKGNVYYRSPGEGNVSQQKSAKAIKSLLDSYQCYEREVLKFEDSKRVRIALKKVYQKFIYDVFPHYPDLIAKAESLIQNLGVAEKTYIGGPKFQLLSKLLGFKNALRLKRFLG</sequence>
<gene>
    <name evidence="2" type="ORF">SAMN04488104_100710</name>
</gene>
<feature type="domain" description="Glycosyltransferase 2-like" evidence="1">
    <location>
        <begin position="7"/>
        <end position="130"/>
    </location>
</feature>
<dbReference type="CDD" id="cd00761">
    <property type="entry name" value="Glyco_tranf_GTA_type"/>
    <property type="match status" value="1"/>
</dbReference>
<reference evidence="3" key="1">
    <citation type="submission" date="2016-10" db="EMBL/GenBank/DDBJ databases">
        <authorList>
            <person name="Varghese N."/>
            <person name="Submissions S."/>
        </authorList>
    </citation>
    <scope>NUCLEOTIDE SEQUENCE [LARGE SCALE GENOMIC DNA]</scope>
    <source>
        <strain evidence="3">DSM 23095</strain>
    </source>
</reference>
<name>A0A1G6PRX7_9BACT</name>
<dbReference type="Pfam" id="PF00535">
    <property type="entry name" value="Glycos_transf_2"/>
    <property type="match status" value="1"/>
</dbReference>
<dbReference type="RefSeq" id="WP_087938330.1">
    <property type="nucleotide sequence ID" value="NZ_FNAC01000007.1"/>
</dbReference>
<dbReference type="GO" id="GO:0016758">
    <property type="term" value="F:hexosyltransferase activity"/>
    <property type="evidence" value="ECO:0007669"/>
    <property type="project" value="UniProtKB-ARBA"/>
</dbReference>
<dbReference type="Gene3D" id="3.90.550.10">
    <property type="entry name" value="Spore Coat Polysaccharide Biosynthesis Protein SpsA, Chain A"/>
    <property type="match status" value="1"/>
</dbReference>